<keyword evidence="3" id="KW-0217">Developmental protein</keyword>
<sequence length="272" mass="31414">MDVKAWLACMLLVEQWSQGFHYIGAIFVSQKGGFSLSGVPRPSNNIRALEQSNPDIHLTWSKLPTQAKPYSLSLSPEDYHYSVPKPKHLRTSKLMKRLGSSYDAFWMSPEDPRGRNPSTEELSTQNRELAKHTVRFRKKLLQETSRLELPKLQPLLPFEDGIARNLSQSFIYRLRRWLVNSATCSLTSSWKDMGSVFWPRWIRHTYCDLMQAGCSWPPGMTCQPAQTTHIKLLAWHCWINGTQSLNRRKSRKECVWRQIPYPVVTACKCACS</sequence>
<evidence type="ECO:0000256" key="5">
    <source>
        <dbReference type="ARBA" id="ARBA00022729"/>
    </source>
</evidence>
<accession>A0A6P9ANX3</accession>
<dbReference type="GO" id="GO:0051216">
    <property type="term" value="P:cartilage development"/>
    <property type="evidence" value="ECO:0007669"/>
    <property type="project" value="UniProtKB-KW"/>
</dbReference>
<comment type="subcellular location">
    <subcellularLocation>
        <location evidence="1">Secreted</location>
    </subcellularLocation>
</comment>
<gene>
    <name evidence="8" type="primary">LOC117655658</name>
</gene>
<proteinExistence type="inferred from homology"/>
<keyword evidence="6" id="KW-0891">Chondrogenesis</keyword>
<dbReference type="GeneID" id="117655658"/>
<comment type="similarity">
    <text evidence="2">Belongs to the noggin family.</text>
</comment>
<dbReference type="AlphaFoldDB" id="A0A6P9ANX3"/>
<keyword evidence="7" id="KW-1185">Reference proteome</keyword>
<dbReference type="InParanoid" id="A0A6P9ANX3"/>
<dbReference type="GO" id="GO:0009953">
    <property type="term" value="P:dorsal/ventral pattern formation"/>
    <property type="evidence" value="ECO:0007669"/>
    <property type="project" value="TreeGrafter"/>
</dbReference>
<evidence type="ECO:0000256" key="4">
    <source>
        <dbReference type="ARBA" id="ARBA00022525"/>
    </source>
</evidence>
<dbReference type="OMA" id="YDPFWMS"/>
<evidence type="ECO:0000313" key="8">
    <source>
        <dbReference type="RefSeq" id="XP_034259159.1"/>
    </source>
</evidence>
<keyword evidence="4" id="KW-0964">Secreted</keyword>
<dbReference type="PANTHER" id="PTHR10494">
    <property type="entry name" value="BONE MORPHOGENETIC PROTEIN INHIBITOR, NOGGIN"/>
    <property type="match status" value="1"/>
</dbReference>
<reference evidence="8" key="1">
    <citation type="submission" date="2025-08" db="UniProtKB">
        <authorList>
            <consortium name="RefSeq"/>
        </authorList>
    </citation>
    <scope>IDENTIFICATION</scope>
    <source>
        <tissue evidence="8">Blood</tissue>
    </source>
</reference>
<dbReference type="GO" id="GO:0045596">
    <property type="term" value="P:negative regulation of cell differentiation"/>
    <property type="evidence" value="ECO:0007669"/>
    <property type="project" value="InterPro"/>
</dbReference>
<evidence type="ECO:0000256" key="2">
    <source>
        <dbReference type="ARBA" id="ARBA00007480"/>
    </source>
</evidence>
<evidence type="ECO:0000256" key="3">
    <source>
        <dbReference type="ARBA" id="ARBA00022473"/>
    </source>
</evidence>
<name>A0A6P9ANX3_PANGU</name>
<organism evidence="7 8">
    <name type="scientific">Pantherophis guttatus</name>
    <name type="common">Corn snake</name>
    <name type="synonym">Elaphe guttata</name>
    <dbReference type="NCBI Taxonomy" id="94885"/>
    <lineage>
        <taxon>Eukaryota</taxon>
        <taxon>Metazoa</taxon>
        <taxon>Chordata</taxon>
        <taxon>Craniata</taxon>
        <taxon>Vertebrata</taxon>
        <taxon>Euteleostomi</taxon>
        <taxon>Lepidosauria</taxon>
        <taxon>Squamata</taxon>
        <taxon>Bifurcata</taxon>
        <taxon>Unidentata</taxon>
        <taxon>Episquamata</taxon>
        <taxon>Toxicofera</taxon>
        <taxon>Serpentes</taxon>
        <taxon>Colubroidea</taxon>
        <taxon>Colubridae</taxon>
        <taxon>Colubrinae</taxon>
        <taxon>Pantherophis</taxon>
    </lineage>
</organism>
<dbReference type="Gene3D" id="2.10.90.10">
    <property type="entry name" value="Cystine-knot cytokines"/>
    <property type="match status" value="1"/>
</dbReference>
<evidence type="ECO:0000256" key="1">
    <source>
        <dbReference type="ARBA" id="ARBA00004613"/>
    </source>
</evidence>
<dbReference type="GO" id="GO:0005615">
    <property type="term" value="C:extracellular space"/>
    <property type="evidence" value="ECO:0007669"/>
    <property type="project" value="TreeGrafter"/>
</dbReference>
<dbReference type="SUPFAM" id="SSF57501">
    <property type="entry name" value="Cystine-knot cytokines"/>
    <property type="match status" value="1"/>
</dbReference>
<protein>
    <submittedName>
        <fullName evidence="8">Noggin-1-like</fullName>
    </submittedName>
</protein>
<dbReference type="Proteomes" id="UP001652622">
    <property type="component" value="Unplaced"/>
</dbReference>
<dbReference type="Pfam" id="PF05806">
    <property type="entry name" value="Noggin"/>
    <property type="match status" value="1"/>
</dbReference>
<dbReference type="InterPro" id="IPR029034">
    <property type="entry name" value="Cystine-knot_cytokine"/>
</dbReference>
<dbReference type="PANTHER" id="PTHR10494:SF6">
    <property type="entry name" value="NOGGIN"/>
    <property type="match status" value="1"/>
</dbReference>
<dbReference type="GO" id="GO:0030514">
    <property type="term" value="P:negative regulation of BMP signaling pathway"/>
    <property type="evidence" value="ECO:0007669"/>
    <property type="project" value="InterPro"/>
</dbReference>
<dbReference type="RefSeq" id="XP_034259159.1">
    <property type="nucleotide sequence ID" value="XM_034403268.1"/>
</dbReference>
<dbReference type="Gene3D" id="1.10.287.520">
    <property type="entry name" value="Helix hairpin bin"/>
    <property type="match status" value="1"/>
</dbReference>
<dbReference type="GO" id="GO:0001649">
    <property type="term" value="P:osteoblast differentiation"/>
    <property type="evidence" value="ECO:0007669"/>
    <property type="project" value="TreeGrafter"/>
</dbReference>
<evidence type="ECO:0000313" key="7">
    <source>
        <dbReference type="Proteomes" id="UP001652622"/>
    </source>
</evidence>
<keyword evidence="5" id="KW-0732">Signal</keyword>
<evidence type="ECO:0000256" key="6">
    <source>
        <dbReference type="ARBA" id="ARBA00023188"/>
    </source>
</evidence>
<dbReference type="InterPro" id="IPR008717">
    <property type="entry name" value="Noggin"/>
</dbReference>
<dbReference type="KEGG" id="pgut:117655658"/>